<sequence length="156" mass="17353">MTLRESDDRIVPLKLEVQSGGMTSSNIDQGKAVRISRDSDWAPPVLCDGPSVLTRLYRSISLVMGVLDRTTLFSPRVRPRAYRQRQSVATRLLGRYQVRFGSRMLESGTSGSERGRGSMRQGSNLVTPQSGNRWQTGNTKCNLNQRDPGLLAGSRR</sequence>
<dbReference type="AlphaFoldDB" id="A0A5C6DGZ8"/>
<feature type="compositionally biased region" description="Low complexity" evidence="1">
    <location>
        <begin position="107"/>
        <end position="123"/>
    </location>
</feature>
<reference evidence="2 3" key="1">
    <citation type="submission" date="2019-02" db="EMBL/GenBank/DDBJ databases">
        <title>Deep-cultivation of Planctomycetes and their phenomic and genomic characterization uncovers novel biology.</title>
        <authorList>
            <person name="Wiegand S."/>
            <person name="Jogler M."/>
            <person name="Boedeker C."/>
            <person name="Pinto D."/>
            <person name="Vollmers J."/>
            <person name="Rivas-Marin E."/>
            <person name="Kohn T."/>
            <person name="Peeters S.H."/>
            <person name="Heuer A."/>
            <person name="Rast P."/>
            <person name="Oberbeckmann S."/>
            <person name="Bunk B."/>
            <person name="Jeske O."/>
            <person name="Meyerdierks A."/>
            <person name="Storesund J.E."/>
            <person name="Kallscheuer N."/>
            <person name="Luecker S."/>
            <person name="Lage O.M."/>
            <person name="Pohl T."/>
            <person name="Merkel B.J."/>
            <person name="Hornburger P."/>
            <person name="Mueller R.-W."/>
            <person name="Bruemmer F."/>
            <person name="Labrenz M."/>
            <person name="Spormann A.M."/>
            <person name="Op Den Camp H."/>
            <person name="Overmann J."/>
            <person name="Amann R."/>
            <person name="Jetten M.S.M."/>
            <person name="Mascher T."/>
            <person name="Medema M.H."/>
            <person name="Devos D.P."/>
            <person name="Kaster A.-K."/>
            <person name="Ovreas L."/>
            <person name="Rohde M."/>
            <person name="Galperin M.Y."/>
            <person name="Jogler C."/>
        </authorList>
    </citation>
    <scope>NUCLEOTIDE SEQUENCE [LARGE SCALE GENOMIC DNA]</scope>
    <source>
        <strain evidence="2 3">Q31b</strain>
    </source>
</reference>
<gene>
    <name evidence="2" type="ORF">Q31b_52770</name>
</gene>
<feature type="region of interest" description="Disordered" evidence="1">
    <location>
        <begin position="104"/>
        <end position="156"/>
    </location>
</feature>
<keyword evidence="3" id="KW-1185">Reference proteome</keyword>
<name>A0A5C6DGZ8_9BACT</name>
<protein>
    <submittedName>
        <fullName evidence="2">Uncharacterized protein</fullName>
    </submittedName>
</protein>
<accession>A0A5C6DGZ8</accession>
<organism evidence="2 3">
    <name type="scientific">Novipirellula aureliae</name>
    <dbReference type="NCBI Taxonomy" id="2527966"/>
    <lineage>
        <taxon>Bacteria</taxon>
        <taxon>Pseudomonadati</taxon>
        <taxon>Planctomycetota</taxon>
        <taxon>Planctomycetia</taxon>
        <taxon>Pirellulales</taxon>
        <taxon>Pirellulaceae</taxon>
        <taxon>Novipirellula</taxon>
    </lineage>
</organism>
<comment type="caution">
    <text evidence="2">The sequence shown here is derived from an EMBL/GenBank/DDBJ whole genome shotgun (WGS) entry which is preliminary data.</text>
</comment>
<evidence type="ECO:0000313" key="3">
    <source>
        <dbReference type="Proteomes" id="UP000315471"/>
    </source>
</evidence>
<dbReference type="EMBL" id="SJPY01000009">
    <property type="protein sequence ID" value="TWU35842.1"/>
    <property type="molecule type" value="Genomic_DNA"/>
</dbReference>
<feature type="compositionally biased region" description="Polar residues" evidence="1">
    <location>
        <begin position="124"/>
        <end position="145"/>
    </location>
</feature>
<evidence type="ECO:0000256" key="1">
    <source>
        <dbReference type="SAM" id="MobiDB-lite"/>
    </source>
</evidence>
<proteinExistence type="predicted"/>
<dbReference type="Proteomes" id="UP000315471">
    <property type="component" value="Unassembled WGS sequence"/>
</dbReference>
<evidence type="ECO:0000313" key="2">
    <source>
        <dbReference type="EMBL" id="TWU35842.1"/>
    </source>
</evidence>